<proteinExistence type="predicted"/>
<reference evidence="2 3" key="1">
    <citation type="submission" date="2018-04" db="EMBL/GenBank/DDBJ databases">
        <authorList>
            <person name="Hagen T."/>
        </authorList>
    </citation>
    <scope>NUCLEOTIDE SEQUENCE [LARGE SCALE GENOMIC DNA]</scope>
    <source>
        <strain evidence="2 3">TPD7009</strain>
    </source>
</reference>
<accession>A0AA92BYZ4</accession>
<dbReference type="AlphaFoldDB" id="A0AA92BYZ4"/>
<evidence type="ECO:0000313" key="2">
    <source>
        <dbReference type="EMBL" id="PVE49889.1"/>
    </source>
</evidence>
<name>A0AA92BYZ4_RHIRH</name>
<feature type="signal peptide" evidence="1">
    <location>
        <begin position="1"/>
        <end position="20"/>
    </location>
</feature>
<gene>
    <name evidence="2" type="ORF">DC430_23615</name>
</gene>
<dbReference type="Proteomes" id="UP000244335">
    <property type="component" value="Unassembled WGS sequence"/>
</dbReference>
<sequence>MRAITLSLLPAILSAVPTFAAQPTMLPNACGVPVHHALVEIGSHKPPQIFTPELNNGRMEFNYLSEGSEPLTAMCFRTAEESSLFRVPLPPGLERCAFTAGALTCSLAPTGDTTASGPSQGLPLTVAKEMDAWRKECGPSGRAEFSADYLSRGDIDRDGADDFILNGDGATCVENGRVVARGGGNGGTSLKIFMGKGRAADPALDIFTQGAEIYAHRGFAIVKTFEGTYRVANGRAVKAKPVAGGNLIYTLGR</sequence>
<dbReference type="EMBL" id="QDFR01000016">
    <property type="protein sequence ID" value="PVE49889.1"/>
    <property type="molecule type" value="Genomic_DNA"/>
</dbReference>
<comment type="caution">
    <text evidence="2">The sequence shown here is derived from an EMBL/GenBank/DDBJ whole genome shotgun (WGS) entry which is preliminary data.</text>
</comment>
<dbReference type="RefSeq" id="WP_116511594.1">
    <property type="nucleotide sequence ID" value="NZ_QDFR01000016.1"/>
</dbReference>
<protein>
    <submittedName>
        <fullName evidence="2">Uncharacterized protein</fullName>
    </submittedName>
</protein>
<evidence type="ECO:0000313" key="3">
    <source>
        <dbReference type="Proteomes" id="UP000244335"/>
    </source>
</evidence>
<evidence type="ECO:0000256" key="1">
    <source>
        <dbReference type="SAM" id="SignalP"/>
    </source>
</evidence>
<keyword evidence="1" id="KW-0732">Signal</keyword>
<feature type="chain" id="PRO_5041712273" evidence="1">
    <location>
        <begin position="21"/>
        <end position="253"/>
    </location>
</feature>
<organism evidence="2 3">
    <name type="scientific">Rhizobium rhizogenes</name>
    <name type="common">Agrobacterium rhizogenes</name>
    <dbReference type="NCBI Taxonomy" id="359"/>
    <lineage>
        <taxon>Bacteria</taxon>
        <taxon>Pseudomonadati</taxon>
        <taxon>Pseudomonadota</taxon>
        <taxon>Alphaproteobacteria</taxon>
        <taxon>Hyphomicrobiales</taxon>
        <taxon>Rhizobiaceae</taxon>
        <taxon>Rhizobium/Agrobacterium group</taxon>
        <taxon>Rhizobium</taxon>
    </lineage>
</organism>